<proteinExistence type="predicted"/>
<dbReference type="AlphaFoldDB" id="A0A8X8D0M1"/>
<dbReference type="GO" id="GO:0000981">
    <property type="term" value="F:DNA-binding transcription factor activity, RNA polymerase II-specific"/>
    <property type="evidence" value="ECO:0007669"/>
    <property type="project" value="TreeGrafter"/>
</dbReference>
<dbReference type="InterPro" id="IPR045843">
    <property type="entry name" value="IND-like"/>
</dbReference>
<comment type="subcellular location">
    <subcellularLocation>
        <location evidence="1">Nucleus</location>
    </subcellularLocation>
</comment>
<dbReference type="Proteomes" id="UP000886885">
    <property type="component" value="Chromosome 5D"/>
</dbReference>
<reference evidence="5" key="1">
    <citation type="journal article" date="2020" name="bioRxiv">
        <title>Hybrid origin of Populus tomentosa Carr. identified through genome sequencing and phylogenomic analysis.</title>
        <authorList>
            <person name="An X."/>
            <person name="Gao K."/>
            <person name="Chen Z."/>
            <person name="Li J."/>
            <person name="Yang X."/>
            <person name="Yang X."/>
            <person name="Zhou J."/>
            <person name="Guo T."/>
            <person name="Zhao T."/>
            <person name="Huang S."/>
            <person name="Miao D."/>
            <person name="Khan W.U."/>
            <person name="Rao P."/>
            <person name="Ye M."/>
            <person name="Lei B."/>
            <person name="Liao W."/>
            <person name="Wang J."/>
            <person name="Ji L."/>
            <person name="Li Y."/>
            <person name="Guo B."/>
            <person name="Mustafa N.S."/>
            <person name="Li S."/>
            <person name="Yun Q."/>
            <person name="Keller S.R."/>
            <person name="Mao J."/>
            <person name="Zhang R."/>
            <person name="Strauss S.H."/>
        </authorList>
    </citation>
    <scope>NUCLEOTIDE SEQUENCE</scope>
    <source>
        <strain evidence="5">GM15</strain>
        <tissue evidence="5">Leaf</tissue>
    </source>
</reference>
<dbReference type="EMBL" id="JAAWWB010000010">
    <property type="protein sequence ID" value="KAG6773375.1"/>
    <property type="molecule type" value="Genomic_DNA"/>
</dbReference>
<gene>
    <name evidence="5" type="ORF">POTOM_020649</name>
</gene>
<evidence type="ECO:0000256" key="2">
    <source>
        <dbReference type="ARBA" id="ARBA00023125"/>
    </source>
</evidence>
<evidence type="ECO:0000313" key="6">
    <source>
        <dbReference type="Proteomes" id="UP000886885"/>
    </source>
</evidence>
<accession>A0A8X8D0M1</accession>
<evidence type="ECO:0000256" key="4">
    <source>
        <dbReference type="SAM" id="MobiDB-lite"/>
    </source>
</evidence>
<comment type="caution">
    <text evidence="5">The sequence shown here is derived from an EMBL/GenBank/DDBJ whole genome shotgun (WGS) entry which is preliminary data.</text>
</comment>
<feature type="compositionally biased region" description="Polar residues" evidence="4">
    <location>
        <begin position="145"/>
        <end position="155"/>
    </location>
</feature>
<keyword evidence="2" id="KW-0238">DNA-binding</keyword>
<dbReference type="GO" id="GO:0000978">
    <property type="term" value="F:RNA polymerase II cis-regulatory region sequence-specific DNA binding"/>
    <property type="evidence" value="ECO:0007669"/>
    <property type="project" value="TreeGrafter"/>
</dbReference>
<dbReference type="PANTHER" id="PTHR16223:SF198">
    <property type="entry name" value="DEHYDROGENASE, PUTATIVE, EXPRESSED-RELATED"/>
    <property type="match status" value="1"/>
</dbReference>
<organism evidence="5 6">
    <name type="scientific">Populus tomentosa</name>
    <name type="common">Chinese white poplar</name>
    <dbReference type="NCBI Taxonomy" id="118781"/>
    <lineage>
        <taxon>Eukaryota</taxon>
        <taxon>Viridiplantae</taxon>
        <taxon>Streptophyta</taxon>
        <taxon>Embryophyta</taxon>
        <taxon>Tracheophyta</taxon>
        <taxon>Spermatophyta</taxon>
        <taxon>Magnoliopsida</taxon>
        <taxon>eudicotyledons</taxon>
        <taxon>Gunneridae</taxon>
        <taxon>Pentapetalae</taxon>
        <taxon>rosids</taxon>
        <taxon>fabids</taxon>
        <taxon>Malpighiales</taxon>
        <taxon>Salicaceae</taxon>
        <taxon>Saliceae</taxon>
        <taxon>Populus</taxon>
    </lineage>
</organism>
<name>A0A8X8D0M1_POPTO</name>
<dbReference type="PANTHER" id="PTHR16223">
    <property type="entry name" value="TRANSCRIPTION FACTOR BHLH83-RELATED"/>
    <property type="match status" value="1"/>
</dbReference>
<sequence length="362" mass="38139">MAGNPPPEGLGDDFFEQILAGQPPGYGGEAVGSTSLPMMGLQLGSSAANVGLMRSGANNNMGMMPLGLNLEHHGFLRQQQDDGSSSLDTNNSNNINNASPFSITSAGFLGRDSVHMTSLFPTFGQLQIHSSIRSTPPPLGPPQIHQFNSQPTSGAVSAVPQPPGIRPRVRARRGQATDPHSIAERPLITCLLDAAAKSKNHGEGEGVAGIGSHLQQGLRILGAFTLQSTEILLVPLHKTDRAAMLDEIVDYVKFLRLQVKVLSMSRLGAAGAVAQLVADVPLSSVQGEGIEGGDDQQAWENWSNDGTEQEVAKLMEEDVGAAMQLLQSKALCIMPVSLASAIFRARPPNAPTLVKPESNPPS</sequence>
<evidence type="ECO:0000313" key="5">
    <source>
        <dbReference type="EMBL" id="KAG6773375.1"/>
    </source>
</evidence>
<keyword evidence="6" id="KW-1185">Reference proteome</keyword>
<dbReference type="GO" id="GO:0005634">
    <property type="term" value="C:nucleus"/>
    <property type="evidence" value="ECO:0007669"/>
    <property type="project" value="UniProtKB-SubCell"/>
</dbReference>
<evidence type="ECO:0000256" key="1">
    <source>
        <dbReference type="ARBA" id="ARBA00004123"/>
    </source>
</evidence>
<dbReference type="OrthoDB" id="690068at2759"/>
<evidence type="ECO:0000256" key="3">
    <source>
        <dbReference type="ARBA" id="ARBA00023242"/>
    </source>
</evidence>
<keyword evidence="3" id="KW-0539">Nucleus</keyword>
<feature type="region of interest" description="Disordered" evidence="4">
    <location>
        <begin position="79"/>
        <end position="98"/>
    </location>
</feature>
<feature type="compositionally biased region" description="Low complexity" evidence="4">
    <location>
        <begin position="84"/>
        <end position="98"/>
    </location>
</feature>
<feature type="region of interest" description="Disordered" evidence="4">
    <location>
        <begin position="130"/>
        <end position="179"/>
    </location>
</feature>
<protein>
    <submittedName>
        <fullName evidence="5">Uncharacterized protein</fullName>
    </submittedName>
</protein>